<dbReference type="Proteomes" id="UP000830434">
    <property type="component" value="Chromosome"/>
</dbReference>
<organism evidence="3 4">
    <name type="scientific">Halorussus gelatinilyticus</name>
    <dbReference type="NCBI Taxonomy" id="2937524"/>
    <lineage>
        <taxon>Archaea</taxon>
        <taxon>Methanobacteriati</taxon>
        <taxon>Methanobacteriota</taxon>
        <taxon>Stenosarchaea group</taxon>
        <taxon>Halobacteria</taxon>
        <taxon>Halobacteriales</taxon>
        <taxon>Haladaptataceae</taxon>
        <taxon>Halorussus</taxon>
    </lineage>
</organism>
<dbReference type="Pfam" id="PF13360">
    <property type="entry name" value="PQQ_2"/>
    <property type="match status" value="1"/>
</dbReference>
<feature type="compositionally biased region" description="Basic and acidic residues" evidence="1">
    <location>
        <begin position="670"/>
        <end position="683"/>
    </location>
</feature>
<feature type="region of interest" description="Disordered" evidence="1">
    <location>
        <begin position="546"/>
        <end position="717"/>
    </location>
</feature>
<dbReference type="InterPro" id="IPR011047">
    <property type="entry name" value="Quinoprotein_ADH-like_sf"/>
</dbReference>
<feature type="compositionally biased region" description="Basic and acidic residues" evidence="1">
    <location>
        <begin position="559"/>
        <end position="662"/>
    </location>
</feature>
<name>A0A8U0INE9_9EURY</name>
<accession>A0A8U0INE9</accession>
<sequence>MSHSGPAGGYAPTESFESGRVTAVAADADRVVLGTDDGAVEIVAADGRTTVAFEAPIADLAVGNRVYALADGSVVALSTAGTRVWSVELPEASELAALPEADVLGVVTDDDRLVGFDGETGGQEFGVDRPHADVTGDPGFFGTDGAFVLVAWSFLAVRNLDGSERFDENLDGAIESAGIVDDTIVVSLKDERVVGVDLTTGEKQWERELAVADLPDRGDDALLFTAEGKLVSLEADGTYTPVEDLPSGDVYPTSDGDLFCAVADGTIAVYSSTADPADALDVAVEDPRLVPGETDAVDLRVENVGDRPVAAPLRAVGDGAALDRTEWTVDLAPGESATRSLRVESVRADDTAALAVESDGDHLASLSLSVEAPPGASLAAEVELDAVTDGAAALTVAVENEGDAPATHVSVSPGDVKLGRLAPGESAAAELELPFEPGTAVPVAVRGDAAAAEVEAALPDRGCRIDVDATDGFVDVTVENPTDATVADDLAVAGDCFDAPVERRVELGAGERLVVALRPERTVETADVDAGLVGLGASASARFDGRRFGRAGRGGSGRSDGRPPERERPSRRDGRSPREDGRREDSRRAEGERSPRRERGRGGESRERDRRPRRESDRRSPRREADRRPPRRETDRRPAPRDRDGRSPRRESGPEPRREESPRPAPETESDARQGDAPRRDDPGDSTGSDESRRRDASASASAMAGGDAAEDAATVGDAAGATGPVLAADRRLETTDPARTHGVRERIAVRNEGDDDATGVELSLADETVSVGDLAPDDRATVERSHAFFDAEATDLPAGRVAGDDADCAVESERVSVEPADLAAEVVFALEEDGYLVRAKLENGRDVDCAVERIGTRELGIWDADCRVPAGETVEWTRRVDGSGLDGAVETVVEYAFADGETERFGTLGRVGEASATDSAGIETVAVNVGDETRVSGGYGSVVVVVENRGDSPVEDLSVEATGEAVSDLMYAGGEDVERLEPGDEFTHFVDVETDGPEASVSVSLSADGDESEVTVCGPAPAEEDDWSDETLADWSVERGDADDGRPSHLRSTFEDA</sequence>
<evidence type="ECO:0000256" key="1">
    <source>
        <dbReference type="SAM" id="MobiDB-lite"/>
    </source>
</evidence>
<dbReference type="AlphaFoldDB" id="A0A8U0INE9"/>
<evidence type="ECO:0000259" key="2">
    <source>
        <dbReference type="Pfam" id="PF13360"/>
    </source>
</evidence>
<dbReference type="SUPFAM" id="SSF50998">
    <property type="entry name" value="Quinoprotein alcohol dehydrogenase-like"/>
    <property type="match status" value="1"/>
</dbReference>
<dbReference type="KEGG" id="haxz:M0R88_09350"/>
<dbReference type="RefSeq" id="WP_248656662.1">
    <property type="nucleotide sequence ID" value="NZ_CP096658.1"/>
</dbReference>
<dbReference type="InterPro" id="IPR015943">
    <property type="entry name" value="WD40/YVTN_repeat-like_dom_sf"/>
</dbReference>
<evidence type="ECO:0000313" key="3">
    <source>
        <dbReference type="EMBL" id="UPW02278.1"/>
    </source>
</evidence>
<evidence type="ECO:0000313" key="4">
    <source>
        <dbReference type="Proteomes" id="UP000830434"/>
    </source>
</evidence>
<dbReference type="EMBL" id="CP096658">
    <property type="protein sequence ID" value="UPW02278.1"/>
    <property type="molecule type" value="Genomic_DNA"/>
</dbReference>
<feature type="region of interest" description="Disordered" evidence="1">
    <location>
        <begin position="723"/>
        <end position="742"/>
    </location>
</feature>
<protein>
    <submittedName>
        <fullName evidence="3">PQQ-binding-like beta-propeller repeat protein</fullName>
    </submittedName>
</protein>
<proteinExistence type="predicted"/>
<reference evidence="3" key="1">
    <citation type="submission" date="2022-04" db="EMBL/GenBank/DDBJ databases">
        <title>Diverse halophilic archaea isolated from saline environments.</title>
        <authorList>
            <person name="Cui H.-L."/>
        </authorList>
    </citation>
    <scope>NUCLEOTIDE SEQUENCE</scope>
    <source>
        <strain evidence="3">XZYJT40</strain>
    </source>
</reference>
<keyword evidence="4" id="KW-1185">Reference proteome</keyword>
<gene>
    <name evidence="3" type="ORF">M0R88_09350</name>
</gene>
<feature type="compositionally biased region" description="Acidic residues" evidence="1">
    <location>
        <begin position="1023"/>
        <end position="1033"/>
    </location>
</feature>
<feature type="region of interest" description="Disordered" evidence="1">
    <location>
        <begin position="996"/>
        <end position="1058"/>
    </location>
</feature>
<dbReference type="InterPro" id="IPR002372">
    <property type="entry name" value="PQQ_rpt_dom"/>
</dbReference>
<feature type="domain" description="Pyrrolo-quinoline quinone repeat" evidence="2">
    <location>
        <begin position="70"/>
        <end position="211"/>
    </location>
</feature>
<feature type="compositionally biased region" description="Low complexity" evidence="1">
    <location>
        <begin position="698"/>
        <end position="717"/>
    </location>
</feature>
<dbReference type="GeneID" id="72190059"/>
<feature type="compositionally biased region" description="Basic and acidic residues" evidence="1">
    <location>
        <begin position="729"/>
        <end position="742"/>
    </location>
</feature>
<dbReference type="Gene3D" id="2.130.10.10">
    <property type="entry name" value="YVTN repeat-like/Quinoprotein amine dehydrogenase"/>
    <property type="match status" value="1"/>
</dbReference>
<feature type="compositionally biased region" description="Basic and acidic residues" evidence="1">
    <location>
        <begin position="1037"/>
        <end position="1058"/>
    </location>
</feature>